<keyword evidence="3 4" id="KW-0411">Iron-sulfur</keyword>
<dbReference type="Pfam" id="PF13370">
    <property type="entry name" value="Fer4_13"/>
    <property type="match status" value="1"/>
</dbReference>
<dbReference type="PROSITE" id="PS00198">
    <property type="entry name" value="4FE4S_FER_1"/>
    <property type="match status" value="1"/>
</dbReference>
<dbReference type="PRINTS" id="PR00352">
    <property type="entry name" value="3FE4SFRDOXIN"/>
</dbReference>
<keyword evidence="2 4" id="KW-0408">Iron</keyword>
<dbReference type="RefSeq" id="WP_096429189.1">
    <property type="nucleotide sequence ID" value="NZ_AP018042.1"/>
</dbReference>
<dbReference type="OrthoDB" id="9803319at2"/>
<evidence type="ECO:0000256" key="2">
    <source>
        <dbReference type="ARBA" id="ARBA00023004"/>
    </source>
</evidence>
<sequence>MTIAKVWIEDGCIACGICEEICPEVFVVDDVSNVKLNVDFNEYASGIKAAADACPVEVIKYE</sequence>
<dbReference type="Proteomes" id="UP000218267">
    <property type="component" value="Chromosome"/>
</dbReference>
<dbReference type="InterPro" id="IPR001080">
    <property type="entry name" value="3Fe4S_ferredoxin"/>
</dbReference>
<evidence type="ECO:0000256" key="4">
    <source>
        <dbReference type="RuleBase" id="RU368020"/>
    </source>
</evidence>
<reference evidence="7" key="2">
    <citation type="journal article" date="2020" name="Antonie Van Leeuwenhoek">
        <title>Labilibaculum antarcticum sp. nov., a novel facultative anaerobic, psychrotorelant bacterium isolated from marine sediment of Antarctica.</title>
        <authorList>
            <person name="Watanabe M."/>
            <person name="Kojima H."/>
            <person name="Fukui M."/>
        </authorList>
    </citation>
    <scope>NUCLEOTIDE SEQUENCE [LARGE SCALE GENOMIC DNA]</scope>
    <source>
        <strain evidence="7">SPP2</strain>
    </source>
</reference>
<proteinExistence type="predicted"/>
<evidence type="ECO:0000313" key="7">
    <source>
        <dbReference type="Proteomes" id="UP000218267"/>
    </source>
</evidence>
<keyword evidence="4" id="KW-0813">Transport</keyword>
<evidence type="ECO:0000259" key="5">
    <source>
        <dbReference type="PROSITE" id="PS51379"/>
    </source>
</evidence>
<dbReference type="Gene3D" id="3.30.70.20">
    <property type="match status" value="1"/>
</dbReference>
<dbReference type="InterPro" id="IPR017896">
    <property type="entry name" value="4Fe4S_Fe-S-bd"/>
</dbReference>
<dbReference type="AlphaFoldDB" id="A0A1Y1CJ57"/>
<evidence type="ECO:0000256" key="3">
    <source>
        <dbReference type="ARBA" id="ARBA00023014"/>
    </source>
</evidence>
<dbReference type="GO" id="GO:0009055">
    <property type="term" value="F:electron transfer activity"/>
    <property type="evidence" value="ECO:0007669"/>
    <property type="project" value="UniProtKB-UniRule"/>
</dbReference>
<gene>
    <name evidence="6" type="ORF">ALGA_1972</name>
</gene>
<name>A0A1Y1CJ57_9BACT</name>
<dbReference type="GO" id="GO:0051536">
    <property type="term" value="F:iron-sulfur cluster binding"/>
    <property type="evidence" value="ECO:0007669"/>
    <property type="project" value="UniProtKB-KW"/>
</dbReference>
<feature type="domain" description="4Fe-4S ferredoxin-type" evidence="5">
    <location>
        <begin position="3"/>
        <end position="31"/>
    </location>
</feature>
<accession>A0A1Y1CJ57</accession>
<dbReference type="EMBL" id="AP018042">
    <property type="protein sequence ID" value="BAX80330.1"/>
    <property type="molecule type" value="Genomic_DNA"/>
</dbReference>
<keyword evidence="4" id="KW-0249">Electron transport</keyword>
<comment type="function">
    <text evidence="4">Ferredoxins are iron-sulfur proteins that transfer electrons in a wide variety of metabolic reactions.</text>
</comment>
<organism evidence="6 7">
    <name type="scientific">Labilibaculum antarcticum</name>
    <dbReference type="NCBI Taxonomy" id="1717717"/>
    <lineage>
        <taxon>Bacteria</taxon>
        <taxon>Pseudomonadati</taxon>
        <taxon>Bacteroidota</taxon>
        <taxon>Bacteroidia</taxon>
        <taxon>Marinilabiliales</taxon>
        <taxon>Marinifilaceae</taxon>
        <taxon>Labilibaculum</taxon>
    </lineage>
</organism>
<dbReference type="SUPFAM" id="SSF54862">
    <property type="entry name" value="4Fe-4S ferredoxins"/>
    <property type="match status" value="1"/>
</dbReference>
<keyword evidence="1 4" id="KW-0479">Metal-binding</keyword>
<reference evidence="6 7" key="1">
    <citation type="journal article" date="2018" name="Mar. Genomics">
        <title>Complete genome sequence of Marinifilaceae bacterium strain SPP2, isolated from the Antarctic marine sediment.</title>
        <authorList>
            <person name="Watanabe M."/>
            <person name="Kojima H."/>
            <person name="Fukui M."/>
        </authorList>
    </citation>
    <scope>NUCLEOTIDE SEQUENCE [LARGE SCALE GENOMIC DNA]</scope>
    <source>
        <strain evidence="6 7">SPP2</strain>
    </source>
</reference>
<protein>
    <recommendedName>
        <fullName evidence="4">Ferredoxin</fullName>
    </recommendedName>
</protein>
<dbReference type="KEGG" id="mbas:ALGA_1972"/>
<evidence type="ECO:0000313" key="6">
    <source>
        <dbReference type="EMBL" id="BAX80330.1"/>
    </source>
</evidence>
<dbReference type="GO" id="GO:0005506">
    <property type="term" value="F:iron ion binding"/>
    <property type="evidence" value="ECO:0007669"/>
    <property type="project" value="UniProtKB-UniRule"/>
</dbReference>
<keyword evidence="7" id="KW-1185">Reference proteome</keyword>
<evidence type="ECO:0000256" key="1">
    <source>
        <dbReference type="ARBA" id="ARBA00022723"/>
    </source>
</evidence>
<dbReference type="InterPro" id="IPR017900">
    <property type="entry name" value="4Fe4S_Fe_S_CS"/>
</dbReference>
<dbReference type="PROSITE" id="PS51379">
    <property type="entry name" value="4FE4S_FER_2"/>
    <property type="match status" value="1"/>
</dbReference>